<reference evidence="12 13" key="1">
    <citation type="submission" date="2018-03" db="EMBL/GenBank/DDBJ databases">
        <title>Genomic Encyclopedia of Archaeal and Bacterial Type Strains, Phase II (KMG-II): from individual species to whole genera.</title>
        <authorList>
            <person name="Goeker M."/>
        </authorList>
    </citation>
    <scope>NUCLEOTIDE SEQUENCE [LARGE SCALE GENOMIC DNA]</scope>
    <source>
        <strain evidence="12 13">DSM 43146</strain>
    </source>
</reference>
<evidence type="ECO:0000256" key="3">
    <source>
        <dbReference type="ARBA" id="ARBA00022525"/>
    </source>
</evidence>
<dbReference type="Pfam" id="PF22842">
    <property type="entry name" value="Pel9A-like_beta_helix"/>
    <property type="match status" value="1"/>
</dbReference>
<dbReference type="InterPro" id="IPR012334">
    <property type="entry name" value="Pectin_lyas_fold"/>
</dbReference>
<dbReference type="PANTHER" id="PTHR40088:SF1">
    <property type="entry name" value="PECTATE LYASE PEL9"/>
    <property type="match status" value="1"/>
</dbReference>
<dbReference type="GO" id="GO:0046872">
    <property type="term" value="F:metal ion binding"/>
    <property type="evidence" value="ECO:0007669"/>
    <property type="project" value="UniProtKB-KW"/>
</dbReference>
<dbReference type="SMART" id="SM00710">
    <property type="entry name" value="PbH1"/>
    <property type="match status" value="6"/>
</dbReference>
<gene>
    <name evidence="12" type="ORF">CLV67_116166</name>
</gene>
<dbReference type="GO" id="GO:0016837">
    <property type="term" value="F:carbon-oxygen lyase activity, acting on polysaccharides"/>
    <property type="evidence" value="ECO:0007669"/>
    <property type="project" value="TreeGrafter"/>
</dbReference>
<dbReference type="InterPro" id="IPR052052">
    <property type="entry name" value="Polysaccharide_Lyase_9"/>
</dbReference>
<dbReference type="InterPro" id="IPR053868">
    <property type="entry name" value="Pel9A-like_beta_helix"/>
</dbReference>
<protein>
    <submittedName>
        <fullName evidence="12">Parallel beta helix pectate lyase-like protein</fullName>
    </submittedName>
</protein>
<dbReference type="InterPro" id="IPR011050">
    <property type="entry name" value="Pectin_lyase_fold/virulence"/>
</dbReference>
<keyword evidence="7 12" id="KW-0456">Lyase</keyword>
<dbReference type="OrthoDB" id="9762467at2"/>
<keyword evidence="3" id="KW-0964">Secreted</keyword>
<dbReference type="Pfam" id="PF07602">
    <property type="entry name" value="DUF1565"/>
    <property type="match status" value="1"/>
</dbReference>
<evidence type="ECO:0000256" key="8">
    <source>
        <dbReference type="ARBA" id="ARBA00038263"/>
    </source>
</evidence>
<comment type="similarity">
    <text evidence="8">Belongs to the polysaccharide lyase 9 family.</text>
</comment>
<keyword evidence="4" id="KW-0479">Metal-binding</keyword>
<evidence type="ECO:0000256" key="9">
    <source>
        <dbReference type="SAM" id="SignalP"/>
    </source>
</evidence>
<dbReference type="RefSeq" id="WP_106325544.1">
    <property type="nucleotide sequence ID" value="NZ_BOMO01000182.1"/>
</dbReference>
<proteinExistence type="inferred from homology"/>
<evidence type="ECO:0000259" key="10">
    <source>
        <dbReference type="Pfam" id="PF07602"/>
    </source>
</evidence>
<keyword evidence="13" id="KW-1185">Reference proteome</keyword>
<dbReference type="PANTHER" id="PTHR40088">
    <property type="entry name" value="PECTATE LYASE (EUROFUNG)"/>
    <property type="match status" value="1"/>
</dbReference>
<dbReference type="Proteomes" id="UP000239415">
    <property type="component" value="Unassembled WGS sequence"/>
</dbReference>
<feature type="chain" id="PRO_5015698532" evidence="9">
    <location>
        <begin position="27"/>
        <end position="393"/>
    </location>
</feature>
<dbReference type="SUPFAM" id="SSF51126">
    <property type="entry name" value="Pectin lyase-like"/>
    <property type="match status" value="1"/>
</dbReference>
<dbReference type="GO" id="GO:0005576">
    <property type="term" value="C:extracellular region"/>
    <property type="evidence" value="ECO:0007669"/>
    <property type="project" value="UniProtKB-SubCell"/>
</dbReference>
<evidence type="ECO:0000256" key="5">
    <source>
        <dbReference type="ARBA" id="ARBA00022729"/>
    </source>
</evidence>
<evidence type="ECO:0000313" key="12">
    <source>
        <dbReference type="EMBL" id="PRX17390.1"/>
    </source>
</evidence>
<comment type="cofactor">
    <cofactor evidence="1">
        <name>Ca(2+)</name>
        <dbReference type="ChEBI" id="CHEBI:29108"/>
    </cofactor>
</comment>
<evidence type="ECO:0000313" key="13">
    <source>
        <dbReference type="Proteomes" id="UP000239415"/>
    </source>
</evidence>
<dbReference type="InterPro" id="IPR011459">
    <property type="entry name" value="DUF1565"/>
</dbReference>
<evidence type="ECO:0000256" key="4">
    <source>
        <dbReference type="ARBA" id="ARBA00022723"/>
    </source>
</evidence>
<feature type="domain" description="DUF1565" evidence="10">
    <location>
        <begin position="35"/>
        <end position="74"/>
    </location>
</feature>
<dbReference type="InterPro" id="IPR006626">
    <property type="entry name" value="PbH1"/>
</dbReference>
<dbReference type="AlphaFoldDB" id="A0A2T0K440"/>
<keyword evidence="6" id="KW-0106">Calcium</keyword>
<evidence type="ECO:0000256" key="7">
    <source>
        <dbReference type="ARBA" id="ARBA00023239"/>
    </source>
</evidence>
<name>A0A2T0K440_9ACTN</name>
<sequence length="393" mass="40244">MRIRNVLAAAVAAAAVIGGFPAPASAATTLFVATNGSDNNAGTQSAPLATIQKAISLITAGGTISLRGGTYALASNIQITKSGTSSAPITLTAYGSERVIIDGENLGYTPGAVGSTIPAAQRGAIHMEASYWKLIGLEIINGPYGVYCAGCNNNTFERLVTRNNYETGFQLQNSSANNLILNLDSYGNRDPRKNGESADGLGIKEGSGTGNVVRGARLWNNVDDGFDAWMFTSPITIQNTVAYGNGYNRWSIPDFSGDGNGLKLGGSSGTGPAAAHAVTNTFSYSNAAHGFTDNGNTGAITINRSTAWKNAKTGFDVDGGSTTRLTANLAVGNKTSVALGSSTASGNSWNIGGTWTFVSTDQATITGARNADGSIRSSNFLVPSNGSAVGAKI</sequence>
<dbReference type="EMBL" id="PVMZ01000016">
    <property type="protein sequence ID" value="PRX17390.1"/>
    <property type="molecule type" value="Genomic_DNA"/>
</dbReference>
<feature type="domain" description="Pel9A-like right handed beta-helix region" evidence="11">
    <location>
        <begin position="149"/>
        <end position="309"/>
    </location>
</feature>
<comment type="caution">
    <text evidence="12">The sequence shown here is derived from an EMBL/GenBank/DDBJ whole genome shotgun (WGS) entry which is preliminary data.</text>
</comment>
<evidence type="ECO:0000256" key="6">
    <source>
        <dbReference type="ARBA" id="ARBA00022837"/>
    </source>
</evidence>
<comment type="subcellular location">
    <subcellularLocation>
        <location evidence="2">Secreted</location>
    </subcellularLocation>
</comment>
<accession>A0A2T0K440</accession>
<feature type="signal peptide" evidence="9">
    <location>
        <begin position="1"/>
        <end position="26"/>
    </location>
</feature>
<keyword evidence="5 9" id="KW-0732">Signal</keyword>
<evidence type="ECO:0000256" key="2">
    <source>
        <dbReference type="ARBA" id="ARBA00004613"/>
    </source>
</evidence>
<evidence type="ECO:0000259" key="11">
    <source>
        <dbReference type="Pfam" id="PF22842"/>
    </source>
</evidence>
<dbReference type="Gene3D" id="2.160.20.10">
    <property type="entry name" value="Single-stranded right-handed beta-helix, Pectin lyase-like"/>
    <property type="match status" value="1"/>
</dbReference>
<organism evidence="12 13">
    <name type="scientific">Actinoplanes italicus</name>
    <dbReference type="NCBI Taxonomy" id="113567"/>
    <lineage>
        <taxon>Bacteria</taxon>
        <taxon>Bacillati</taxon>
        <taxon>Actinomycetota</taxon>
        <taxon>Actinomycetes</taxon>
        <taxon>Micromonosporales</taxon>
        <taxon>Micromonosporaceae</taxon>
        <taxon>Actinoplanes</taxon>
    </lineage>
</organism>
<evidence type="ECO:0000256" key="1">
    <source>
        <dbReference type="ARBA" id="ARBA00001913"/>
    </source>
</evidence>